<evidence type="ECO:0000313" key="1">
    <source>
        <dbReference type="EMBL" id="KAJ4717289.1"/>
    </source>
</evidence>
<protein>
    <submittedName>
        <fullName evidence="1">Uncharacterized protein</fullName>
    </submittedName>
</protein>
<name>A0ACC1Y2P6_MELAZ</name>
<dbReference type="EMBL" id="CM051399">
    <property type="protein sequence ID" value="KAJ4717289.1"/>
    <property type="molecule type" value="Genomic_DNA"/>
</dbReference>
<evidence type="ECO:0000313" key="2">
    <source>
        <dbReference type="Proteomes" id="UP001164539"/>
    </source>
</evidence>
<organism evidence="1 2">
    <name type="scientific">Melia azedarach</name>
    <name type="common">Chinaberry tree</name>
    <dbReference type="NCBI Taxonomy" id="155640"/>
    <lineage>
        <taxon>Eukaryota</taxon>
        <taxon>Viridiplantae</taxon>
        <taxon>Streptophyta</taxon>
        <taxon>Embryophyta</taxon>
        <taxon>Tracheophyta</taxon>
        <taxon>Spermatophyta</taxon>
        <taxon>Magnoliopsida</taxon>
        <taxon>eudicotyledons</taxon>
        <taxon>Gunneridae</taxon>
        <taxon>Pentapetalae</taxon>
        <taxon>rosids</taxon>
        <taxon>malvids</taxon>
        <taxon>Sapindales</taxon>
        <taxon>Meliaceae</taxon>
        <taxon>Melia</taxon>
    </lineage>
</organism>
<accession>A0ACC1Y2P6</accession>
<sequence>MLVISGHISTQENNNTFIETKRELLSVAPLITLFKTIRYILRVPEYYGKIKEATDLVNWLITEAENYVDQQCQNAQSSQQQYCCLNDQFLQCKNCCPGPRPNSTSLQFSPAPSPSP</sequence>
<keyword evidence="2" id="KW-1185">Reference proteome</keyword>
<comment type="caution">
    <text evidence="1">The sequence shown here is derived from an EMBL/GenBank/DDBJ whole genome shotgun (WGS) entry which is preliminary data.</text>
</comment>
<proteinExistence type="predicted"/>
<dbReference type="Proteomes" id="UP001164539">
    <property type="component" value="Chromosome 6"/>
</dbReference>
<gene>
    <name evidence="1" type="ORF">OWV82_012199</name>
</gene>
<reference evidence="1 2" key="1">
    <citation type="journal article" date="2023" name="Science">
        <title>Complex scaffold remodeling in plant triterpene biosynthesis.</title>
        <authorList>
            <person name="De La Pena R."/>
            <person name="Hodgson H."/>
            <person name="Liu J.C."/>
            <person name="Stephenson M.J."/>
            <person name="Martin A.C."/>
            <person name="Owen C."/>
            <person name="Harkess A."/>
            <person name="Leebens-Mack J."/>
            <person name="Jimenez L.E."/>
            <person name="Osbourn A."/>
            <person name="Sattely E.S."/>
        </authorList>
    </citation>
    <scope>NUCLEOTIDE SEQUENCE [LARGE SCALE GENOMIC DNA]</scope>
    <source>
        <strain evidence="2">cv. JPN11</strain>
        <tissue evidence="1">Leaf</tissue>
    </source>
</reference>